<proteinExistence type="predicted"/>
<dbReference type="SUPFAM" id="SSF51905">
    <property type="entry name" value="FAD/NAD(P)-binding domain"/>
    <property type="match status" value="1"/>
</dbReference>
<organism evidence="5 6">
    <name type="scientific">Streptomyces graminearus</name>
    <dbReference type="NCBI Taxonomy" id="284030"/>
    <lineage>
        <taxon>Bacteria</taxon>
        <taxon>Bacillati</taxon>
        <taxon>Actinomycetota</taxon>
        <taxon>Actinomycetes</taxon>
        <taxon>Kitasatosporales</taxon>
        <taxon>Streptomycetaceae</taxon>
        <taxon>Streptomyces</taxon>
    </lineage>
</organism>
<comment type="cofactor">
    <cofactor evidence="1">
        <name>FAD</name>
        <dbReference type="ChEBI" id="CHEBI:57692"/>
    </cofactor>
</comment>
<feature type="domain" description="FAD-binding" evidence="4">
    <location>
        <begin position="2"/>
        <end position="366"/>
    </location>
</feature>
<keyword evidence="5" id="KW-0503">Monooxygenase</keyword>
<dbReference type="Proteomes" id="UP001501721">
    <property type="component" value="Unassembled WGS sequence"/>
</dbReference>
<evidence type="ECO:0000313" key="6">
    <source>
        <dbReference type="Proteomes" id="UP001501721"/>
    </source>
</evidence>
<dbReference type="RefSeq" id="WP_346074938.1">
    <property type="nucleotide sequence ID" value="NZ_BAAATL010000025.1"/>
</dbReference>
<reference evidence="5 6" key="1">
    <citation type="journal article" date="2019" name="Int. J. Syst. Evol. Microbiol.">
        <title>The Global Catalogue of Microorganisms (GCM) 10K type strain sequencing project: providing services to taxonomists for standard genome sequencing and annotation.</title>
        <authorList>
            <consortium name="The Broad Institute Genomics Platform"/>
            <consortium name="The Broad Institute Genome Sequencing Center for Infectious Disease"/>
            <person name="Wu L."/>
            <person name="Ma J."/>
        </authorList>
    </citation>
    <scope>NUCLEOTIDE SEQUENCE [LARGE SCALE GENOMIC DNA]</scope>
    <source>
        <strain evidence="5 6">JCM 6923</strain>
    </source>
</reference>
<dbReference type="Gene3D" id="3.40.30.120">
    <property type="match status" value="1"/>
</dbReference>
<dbReference type="Gene3D" id="3.30.70.2450">
    <property type="match status" value="1"/>
</dbReference>
<evidence type="ECO:0000313" key="5">
    <source>
        <dbReference type="EMBL" id="GAA2494826.1"/>
    </source>
</evidence>
<comment type="caution">
    <text evidence="5">The sequence shown here is derived from an EMBL/GenBank/DDBJ whole genome shotgun (WGS) entry which is preliminary data.</text>
</comment>
<dbReference type="Pfam" id="PF21274">
    <property type="entry name" value="Rng_hyd_C"/>
    <property type="match status" value="1"/>
</dbReference>
<keyword evidence="6" id="KW-1185">Reference proteome</keyword>
<dbReference type="EMBL" id="BAAATL010000025">
    <property type="protein sequence ID" value="GAA2494826.1"/>
    <property type="molecule type" value="Genomic_DNA"/>
</dbReference>
<evidence type="ECO:0000256" key="1">
    <source>
        <dbReference type="ARBA" id="ARBA00001974"/>
    </source>
</evidence>
<protein>
    <submittedName>
        <fullName evidence="5">FAD-dependent monooxygenase</fullName>
    </submittedName>
</protein>
<dbReference type="Gene3D" id="3.50.50.60">
    <property type="entry name" value="FAD/NAD(P)-binding domain"/>
    <property type="match status" value="1"/>
</dbReference>
<dbReference type="PANTHER" id="PTHR43004:SF19">
    <property type="entry name" value="BINDING MONOOXYGENASE, PUTATIVE (JCVI)-RELATED"/>
    <property type="match status" value="1"/>
</dbReference>
<dbReference type="GO" id="GO:0004497">
    <property type="term" value="F:monooxygenase activity"/>
    <property type="evidence" value="ECO:0007669"/>
    <property type="project" value="UniProtKB-KW"/>
</dbReference>
<keyword evidence="3" id="KW-0274">FAD</keyword>
<name>A0ABN3M2L1_9ACTN</name>
<dbReference type="InterPro" id="IPR050641">
    <property type="entry name" value="RIFMO-like"/>
</dbReference>
<dbReference type="Pfam" id="PF01494">
    <property type="entry name" value="FAD_binding_3"/>
    <property type="match status" value="1"/>
</dbReference>
<accession>A0ABN3M2L1</accession>
<dbReference type="PANTHER" id="PTHR43004">
    <property type="entry name" value="TRK SYSTEM POTASSIUM UPTAKE PROTEIN"/>
    <property type="match status" value="1"/>
</dbReference>
<keyword evidence="2" id="KW-0285">Flavoprotein</keyword>
<evidence type="ECO:0000256" key="2">
    <source>
        <dbReference type="ARBA" id="ARBA00022630"/>
    </source>
</evidence>
<dbReference type="InterPro" id="IPR036188">
    <property type="entry name" value="FAD/NAD-bd_sf"/>
</dbReference>
<keyword evidence="5" id="KW-0560">Oxidoreductase</keyword>
<sequence>MDYDVVVAGGGPVGLMLACELRLGGARVAVLERRTEVDLTIKGGAITTPGAEALYRRGLLPAMAEVQRQAVDRFRAFIREHNGGNGDEGGGTAAGQGLGIVGHFAGIMLRADLVDHTEPGLGDAGPASEIAFVAQQDIERLLGERAQELGVDVRRGVELTGFDADERAVTVRSGHGAVRAGWLVGCDGGRSTVRKLAGFAFPGTEPEITCHQAVVEMTGAEDLKVGWTATDTGVYAHGPMPGRVVTVEFDGPPADRDAPVTAEDLQARLRHVCGVDVTVTGVRTATRFTDHARQVTEYRRGRVLLAGDAAHVHSAFGSQGLSLGIGDAMNLGWKLAAVIAGRAPEGLLDTYTRERHPVGAQVLDWTRSQVAAMRPDPRSRALRAIVGDLAGTVAGTTYLTARLNGAGVRYELAGGHPLTGRSVPDLELAGAGRLADHLHAGRALLLDLTGDPELRALAAGYAGRVDTLTARCPSRPELAAVLVRPDGFTAWAADAGAPTRAAGLAEALEEWFAVPEGAVTPG</sequence>
<evidence type="ECO:0000259" key="4">
    <source>
        <dbReference type="Pfam" id="PF01494"/>
    </source>
</evidence>
<evidence type="ECO:0000256" key="3">
    <source>
        <dbReference type="ARBA" id="ARBA00022827"/>
    </source>
</evidence>
<dbReference type="PRINTS" id="PR00420">
    <property type="entry name" value="RNGMNOXGNASE"/>
</dbReference>
<dbReference type="InterPro" id="IPR002938">
    <property type="entry name" value="FAD-bd"/>
</dbReference>
<gene>
    <name evidence="5" type="ORF">GCM10010422_47870</name>
</gene>